<evidence type="ECO:0000256" key="1">
    <source>
        <dbReference type="SAM" id="Phobius"/>
    </source>
</evidence>
<organism evidence="2 3">
    <name type="scientific">Leptospira semungkisensis</name>
    <dbReference type="NCBI Taxonomy" id="2484985"/>
    <lineage>
        <taxon>Bacteria</taxon>
        <taxon>Pseudomonadati</taxon>
        <taxon>Spirochaetota</taxon>
        <taxon>Spirochaetia</taxon>
        <taxon>Leptospirales</taxon>
        <taxon>Leptospiraceae</taxon>
        <taxon>Leptospira</taxon>
    </lineage>
</organism>
<sequence length="155" mass="16503">MEVIGLVLLAGFIGTVCMSVSMWSIHYAGSVNADMIRAIGSFFTKDMNKALVPGIITHIIFGIMFAFPYAFIINLAPHVLIAYIVTGGALGFFHGYLVGFVLVSLVAQKHPLEQFREAGISVAAAHVFGHLVYGVGVGVVLGLAGFNFKLVLGMN</sequence>
<reference evidence="2" key="1">
    <citation type="journal article" date="2019" name="PLoS Negl. Trop. Dis.">
        <title>Revisiting the worldwide diversity of Leptospira species in the environment.</title>
        <authorList>
            <person name="Vincent A.T."/>
            <person name="Schiettekatte O."/>
            <person name="Bourhy P."/>
            <person name="Veyrier F.J."/>
            <person name="Picardeau M."/>
        </authorList>
    </citation>
    <scope>NUCLEOTIDE SEQUENCE [LARGE SCALE GENOMIC DNA]</scope>
    <source>
        <strain evidence="2">SSS9</strain>
    </source>
</reference>
<dbReference type="RefSeq" id="WP_135589261.1">
    <property type="nucleotide sequence ID" value="NZ_RQEP01000019.1"/>
</dbReference>
<keyword evidence="3" id="KW-1185">Reference proteome</keyword>
<feature type="transmembrane region" description="Helical" evidence="1">
    <location>
        <begin position="79"/>
        <end position="107"/>
    </location>
</feature>
<gene>
    <name evidence="2" type="ORF">EHO59_14935</name>
</gene>
<feature type="transmembrane region" description="Helical" evidence="1">
    <location>
        <begin position="50"/>
        <end position="73"/>
    </location>
</feature>
<evidence type="ECO:0000313" key="2">
    <source>
        <dbReference type="EMBL" id="TGJ99171.1"/>
    </source>
</evidence>
<name>A0A4R9FKK7_9LEPT</name>
<feature type="transmembrane region" description="Helical" evidence="1">
    <location>
        <begin position="6"/>
        <end position="29"/>
    </location>
</feature>
<keyword evidence="1" id="KW-1133">Transmembrane helix</keyword>
<evidence type="ECO:0000313" key="3">
    <source>
        <dbReference type="Proteomes" id="UP000297453"/>
    </source>
</evidence>
<comment type="caution">
    <text evidence="2">The sequence shown here is derived from an EMBL/GenBank/DDBJ whole genome shotgun (WGS) entry which is preliminary data.</text>
</comment>
<protein>
    <submittedName>
        <fullName evidence="2">Uncharacterized protein</fullName>
    </submittedName>
</protein>
<dbReference type="OrthoDB" id="329757at2"/>
<keyword evidence="1" id="KW-0472">Membrane</keyword>
<dbReference type="Proteomes" id="UP000297453">
    <property type="component" value="Unassembled WGS sequence"/>
</dbReference>
<feature type="transmembrane region" description="Helical" evidence="1">
    <location>
        <begin position="119"/>
        <end position="146"/>
    </location>
</feature>
<keyword evidence="1" id="KW-0812">Transmembrane</keyword>
<dbReference type="EMBL" id="RQEP01000019">
    <property type="protein sequence ID" value="TGJ99171.1"/>
    <property type="molecule type" value="Genomic_DNA"/>
</dbReference>
<accession>A0A4R9FKK7</accession>
<proteinExistence type="predicted"/>
<dbReference type="AlphaFoldDB" id="A0A4R9FKK7"/>